<dbReference type="RefSeq" id="WP_219081563.1">
    <property type="nucleotide sequence ID" value="NZ_JAHBBD010000011.1"/>
</dbReference>
<evidence type="ECO:0008006" key="4">
    <source>
        <dbReference type="Google" id="ProtNLM"/>
    </source>
</evidence>
<feature type="transmembrane region" description="Helical" evidence="1">
    <location>
        <begin position="86"/>
        <end position="102"/>
    </location>
</feature>
<dbReference type="Proteomes" id="UP000812844">
    <property type="component" value="Unassembled WGS sequence"/>
</dbReference>
<feature type="transmembrane region" description="Helical" evidence="1">
    <location>
        <begin position="135"/>
        <end position="154"/>
    </location>
</feature>
<gene>
    <name evidence="2" type="ORF">KIH73_06035</name>
</gene>
<dbReference type="EMBL" id="JAHBBD010000011">
    <property type="protein sequence ID" value="MBW3082933.1"/>
    <property type="molecule type" value="Genomic_DNA"/>
</dbReference>
<accession>A0ABS6W8V3</accession>
<reference evidence="2 3" key="1">
    <citation type="submission" date="2021-05" db="EMBL/GenBank/DDBJ databases">
        <title>Phylogenetic classification of ten novel species belonging to the genus Bifidobacterium comprising B. colchicus sp. nov., B. abeli sp. nov., B. bicoloris sp. nov., B. guerezis sp. nov., B. rosaliae sp. nov., B. santillanensis sp. nov., B. argentati sp. nov., B. amazzoni sp. nov., B. pluviali sp. nov., and B. pinnaculum sp. nov.</title>
        <authorList>
            <person name="Lugli G.A."/>
            <person name="Ruiz Garcia L."/>
            <person name="Margolles A."/>
            <person name="Ventura M."/>
        </authorList>
    </citation>
    <scope>NUCLEOTIDE SEQUENCE [LARGE SCALE GENOMIC DNA]</scope>
    <source>
        <strain evidence="2 3">6T3</strain>
    </source>
</reference>
<evidence type="ECO:0000313" key="3">
    <source>
        <dbReference type="Proteomes" id="UP000812844"/>
    </source>
</evidence>
<keyword evidence="3" id="KW-1185">Reference proteome</keyword>
<keyword evidence="1" id="KW-0812">Transmembrane</keyword>
<feature type="transmembrane region" description="Helical" evidence="1">
    <location>
        <begin position="21"/>
        <end position="39"/>
    </location>
</feature>
<protein>
    <recommendedName>
        <fullName evidence="4">Histidine kinase</fullName>
    </recommendedName>
</protein>
<organism evidence="2 3">
    <name type="scientific">Bifidobacterium phasiani</name>
    <dbReference type="NCBI Taxonomy" id="2834431"/>
    <lineage>
        <taxon>Bacteria</taxon>
        <taxon>Bacillati</taxon>
        <taxon>Actinomycetota</taxon>
        <taxon>Actinomycetes</taxon>
        <taxon>Bifidobacteriales</taxon>
        <taxon>Bifidobacteriaceae</taxon>
        <taxon>Bifidobacterium</taxon>
    </lineage>
</organism>
<evidence type="ECO:0000313" key="2">
    <source>
        <dbReference type="EMBL" id="MBW3082933.1"/>
    </source>
</evidence>
<keyword evidence="1" id="KW-1133">Transmembrane helix</keyword>
<comment type="caution">
    <text evidence="2">The sequence shown here is derived from an EMBL/GenBank/DDBJ whole genome shotgun (WGS) entry which is preliminary data.</text>
</comment>
<proteinExistence type="predicted"/>
<name>A0ABS6W8V3_9BIFI</name>
<evidence type="ECO:0000256" key="1">
    <source>
        <dbReference type="SAM" id="Phobius"/>
    </source>
</evidence>
<keyword evidence="1" id="KW-0472">Membrane</keyword>
<sequence length="386" mass="43256">MNNANIDVRHWIVSRCKRSTYTVLTITALAISSIAYAITPPPHEVAALLAVIQMLVVLVITYHPTSCLLITLLLEIIASHQAGGNILATYATISLALGLIAYEKHIINTVISYTGTYIVGIGMDCWHTSIDNSRYTLFTFIIITSLPGIVGYAARWQHHKIENIHTQEKLRHQAHLLQHDETIANTIHDSVTGELSLIARTAQRQMRLGLNNDNQPWTEINEWATNALTDIHRLIDSLDGDASYKRLKHNNNNFIYDIRSIARQGNDALVAAGINGRVNIQTFVEAAQIHVDSATTTLVIELLREIFTNITRHASCQSEYEISILINSNNCTITQINTTEANDSHKRHKGHGLRYFQRLIEKNGGTMTYGIHISTWTLYAIVPLRP</sequence>
<feature type="transmembrane region" description="Helical" evidence="1">
    <location>
        <begin position="45"/>
        <end position="74"/>
    </location>
</feature>